<evidence type="ECO:0000313" key="1">
    <source>
        <dbReference type="EMBL" id="APZ42431.1"/>
    </source>
</evidence>
<accession>A0A1P8UF65</accession>
<reference evidence="1 2" key="1">
    <citation type="submission" date="2017-01" db="EMBL/GenBank/DDBJ databases">
        <title>Draft sequence of Acidihalobacter ferrooxidans strain DSM 14175 (strain V8).</title>
        <authorList>
            <person name="Khaleque H.N."/>
            <person name="Ramsay J.P."/>
            <person name="Murphy R.J.T."/>
            <person name="Kaksonen A.H."/>
            <person name="Boxall N.J."/>
            <person name="Watkin E.L.J."/>
        </authorList>
    </citation>
    <scope>NUCLEOTIDE SEQUENCE [LARGE SCALE GENOMIC DNA]</scope>
    <source>
        <strain evidence="1 2">V8</strain>
    </source>
</reference>
<evidence type="ECO:0000313" key="2">
    <source>
        <dbReference type="Proteomes" id="UP000243807"/>
    </source>
</evidence>
<sequence>MPIKTASIYVAMTDAAAPMVERDADPTGVFNQGMDTMPMVDGSVSNLRYRFLGAGRHQVGSEFAARLVVRRFASASAGGFARQHGRSFMFDRPQV</sequence>
<keyword evidence="2" id="KW-1185">Reference proteome</keyword>
<dbReference type="KEGG" id="afy:BW247_04460"/>
<protein>
    <submittedName>
        <fullName evidence="1">Uncharacterized protein</fullName>
    </submittedName>
</protein>
<name>A0A1P8UF65_9GAMM</name>
<dbReference type="RefSeq" id="WP_076836032.1">
    <property type="nucleotide sequence ID" value="NZ_CP019434.1"/>
</dbReference>
<dbReference type="Proteomes" id="UP000243807">
    <property type="component" value="Chromosome"/>
</dbReference>
<proteinExistence type="predicted"/>
<organism evidence="1 2">
    <name type="scientific">Acidihalobacter ferrooxydans</name>
    <dbReference type="NCBI Taxonomy" id="1765967"/>
    <lineage>
        <taxon>Bacteria</taxon>
        <taxon>Pseudomonadati</taxon>
        <taxon>Pseudomonadota</taxon>
        <taxon>Gammaproteobacteria</taxon>
        <taxon>Chromatiales</taxon>
        <taxon>Ectothiorhodospiraceae</taxon>
        <taxon>Acidihalobacter</taxon>
    </lineage>
</organism>
<dbReference type="STRING" id="1765967.BW247_04460"/>
<gene>
    <name evidence="1" type="ORF">BW247_04460</name>
</gene>
<dbReference type="EMBL" id="CP019434">
    <property type="protein sequence ID" value="APZ42431.1"/>
    <property type="molecule type" value="Genomic_DNA"/>
</dbReference>
<dbReference type="AlphaFoldDB" id="A0A1P8UF65"/>